<dbReference type="PANTHER" id="PTHR43335">
    <property type="entry name" value="ABC TRANSPORTER, ATP-BINDING PROTEIN"/>
    <property type="match status" value="1"/>
</dbReference>
<dbReference type="InterPro" id="IPR017871">
    <property type="entry name" value="ABC_transporter-like_CS"/>
</dbReference>
<proteinExistence type="inferred from homology"/>
<dbReference type="PROSITE" id="PS50893">
    <property type="entry name" value="ABC_TRANSPORTER_2"/>
    <property type="match status" value="1"/>
</dbReference>
<evidence type="ECO:0000256" key="1">
    <source>
        <dbReference type="ARBA" id="ARBA00005417"/>
    </source>
</evidence>
<protein>
    <submittedName>
        <fullName evidence="6">ATP-binding cassette domain-containing protein</fullName>
    </submittedName>
</protein>
<evidence type="ECO:0000313" key="7">
    <source>
        <dbReference type="Proteomes" id="UP000322025"/>
    </source>
</evidence>
<keyword evidence="2" id="KW-0813">Transport</keyword>
<dbReference type="OrthoDB" id="9775135at2"/>
<gene>
    <name evidence="6" type="ORF">FNY66_12055</name>
</gene>
<reference evidence="6" key="1">
    <citation type="submission" date="2019-07" db="EMBL/GenBank/DDBJ databases">
        <authorList>
            <person name="Wongkuna S."/>
            <person name="Scaria J."/>
        </authorList>
    </citation>
    <scope>NUCLEOTIDE SEQUENCE [LARGE SCALE GENOMIC DNA]</scope>
    <source>
        <strain evidence="6">SW178</strain>
    </source>
</reference>
<keyword evidence="3" id="KW-0547">Nucleotide-binding</keyword>
<feature type="domain" description="ABC transporter" evidence="5">
    <location>
        <begin position="3"/>
        <end position="232"/>
    </location>
</feature>
<name>A0A5M9HVR2_9FIRM</name>
<keyword evidence="7" id="KW-1185">Reference proteome</keyword>
<dbReference type="Pfam" id="PF00005">
    <property type="entry name" value="ABC_tran"/>
    <property type="match status" value="1"/>
</dbReference>
<comment type="caution">
    <text evidence="6">The sequence shown here is derived from an EMBL/GenBank/DDBJ whole genome shotgun (WGS) entry which is preliminary data.</text>
</comment>
<evidence type="ECO:0000256" key="4">
    <source>
        <dbReference type="ARBA" id="ARBA00022840"/>
    </source>
</evidence>
<dbReference type="GO" id="GO:0016887">
    <property type="term" value="F:ATP hydrolysis activity"/>
    <property type="evidence" value="ECO:0007669"/>
    <property type="project" value="InterPro"/>
</dbReference>
<dbReference type="Gene3D" id="3.40.50.300">
    <property type="entry name" value="P-loop containing nucleotide triphosphate hydrolases"/>
    <property type="match status" value="1"/>
</dbReference>
<dbReference type="PROSITE" id="PS00211">
    <property type="entry name" value="ABC_TRANSPORTER_1"/>
    <property type="match status" value="1"/>
</dbReference>
<evidence type="ECO:0000256" key="3">
    <source>
        <dbReference type="ARBA" id="ARBA00022741"/>
    </source>
</evidence>
<dbReference type="SUPFAM" id="SSF52540">
    <property type="entry name" value="P-loop containing nucleoside triphosphate hydrolases"/>
    <property type="match status" value="1"/>
</dbReference>
<dbReference type="GO" id="GO:0005524">
    <property type="term" value="F:ATP binding"/>
    <property type="evidence" value="ECO:0007669"/>
    <property type="project" value="UniProtKB-KW"/>
</dbReference>
<evidence type="ECO:0000259" key="5">
    <source>
        <dbReference type="PROSITE" id="PS50893"/>
    </source>
</evidence>
<dbReference type="InterPro" id="IPR027417">
    <property type="entry name" value="P-loop_NTPase"/>
</dbReference>
<organism evidence="6 7">
    <name type="scientific">Mediterraneibacter catenae</name>
    <dbReference type="NCBI Taxonomy" id="2594882"/>
    <lineage>
        <taxon>Bacteria</taxon>
        <taxon>Bacillati</taxon>
        <taxon>Bacillota</taxon>
        <taxon>Clostridia</taxon>
        <taxon>Lachnospirales</taxon>
        <taxon>Lachnospiraceae</taxon>
        <taxon>Mediterraneibacter</taxon>
    </lineage>
</organism>
<evidence type="ECO:0000256" key="2">
    <source>
        <dbReference type="ARBA" id="ARBA00022448"/>
    </source>
</evidence>
<dbReference type="EMBL" id="VMSO01000018">
    <property type="protein sequence ID" value="KAA8500717.1"/>
    <property type="molecule type" value="Genomic_DNA"/>
</dbReference>
<accession>A0A5M9HVR2</accession>
<sequence>MKLKIVGITKKYHNLTALDHIDLELHNGIYGLIGPNGAGKSTLMRLLAGELRPTSGNIFWNGKDIFKLDEKYKRYIGYLPQTFGFYKEFTGYEMLCYIGLLKSKDNIKKIRAQAKQLLNMLELSDKADAMTGKYSGGMKQRLGIAQALIGNPRILIMDEPTAGLDPMQRIYFKNLLKKYSSQKIIIVSTHIMSDVQELADHLIFLKKGRVVLDKSRDAALEESADYENLYMRYYAENIPSGETKHGIK</sequence>
<dbReference type="RefSeq" id="WP_087152052.1">
    <property type="nucleotide sequence ID" value="NZ_VMSO01000018.1"/>
</dbReference>
<evidence type="ECO:0000313" key="6">
    <source>
        <dbReference type="EMBL" id="KAA8500717.1"/>
    </source>
</evidence>
<dbReference type="PANTHER" id="PTHR43335:SF2">
    <property type="entry name" value="ABC TRANSPORTER, ATP-BINDING PROTEIN"/>
    <property type="match status" value="1"/>
</dbReference>
<dbReference type="AlphaFoldDB" id="A0A5M9HVR2"/>
<comment type="similarity">
    <text evidence="1">Belongs to the ABC transporter superfamily.</text>
</comment>
<dbReference type="InterPro" id="IPR003439">
    <property type="entry name" value="ABC_transporter-like_ATP-bd"/>
</dbReference>
<dbReference type="SMART" id="SM00382">
    <property type="entry name" value="AAA"/>
    <property type="match status" value="1"/>
</dbReference>
<keyword evidence="4 6" id="KW-0067">ATP-binding</keyword>
<dbReference type="InterPro" id="IPR003593">
    <property type="entry name" value="AAA+_ATPase"/>
</dbReference>
<dbReference type="Proteomes" id="UP000322025">
    <property type="component" value="Unassembled WGS sequence"/>
</dbReference>